<reference evidence="1" key="1">
    <citation type="journal article" date="2023" name="PLoS Negl. Trop. Dis.">
        <title>A genome sequence for Biomphalaria pfeifferi, the major vector snail for the human-infecting parasite Schistosoma mansoni.</title>
        <authorList>
            <person name="Bu L."/>
            <person name="Lu L."/>
            <person name="Laidemitt M.R."/>
            <person name="Zhang S.M."/>
            <person name="Mutuku M."/>
            <person name="Mkoji G."/>
            <person name="Steinauer M."/>
            <person name="Loker E.S."/>
        </authorList>
    </citation>
    <scope>NUCLEOTIDE SEQUENCE</scope>
    <source>
        <strain evidence="1">KasaAsao</strain>
    </source>
</reference>
<keyword evidence="2" id="KW-1185">Reference proteome</keyword>
<name>A0AAD8BUC0_BIOPF</name>
<feature type="non-terminal residue" evidence="1">
    <location>
        <position position="1"/>
    </location>
</feature>
<dbReference type="Proteomes" id="UP001233172">
    <property type="component" value="Unassembled WGS sequence"/>
</dbReference>
<reference evidence="1" key="2">
    <citation type="submission" date="2023-04" db="EMBL/GenBank/DDBJ databases">
        <authorList>
            <person name="Bu L."/>
            <person name="Lu L."/>
            <person name="Laidemitt M.R."/>
            <person name="Zhang S.M."/>
            <person name="Mutuku M."/>
            <person name="Mkoji G."/>
            <person name="Steinauer M."/>
            <person name="Loker E.S."/>
        </authorList>
    </citation>
    <scope>NUCLEOTIDE SEQUENCE</scope>
    <source>
        <strain evidence="1">KasaAsao</strain>
        <tissue evidence="1">Whole Snail</tissue>
    </source>
</reference>
<dbReference type="AlphaFoldDB" id="A0AAD8BUC0"/>
<accession>A0AAD8BUC0</accession>
<proteinExistence type="predicted"/>
<dbReference type="EMBL" id="JASAOG010000038">
    <property type="protein sequence ID" value="KAK0059985.1"/>
    <property type="molecule type" value="Genomic_DNA"/>
</dbReference>
<sequence length="58" mass="6815">LNVLAVKKRSGIYNSRLISACRNSPGFKLCSFVHVKKCLMYIHERMQYMKAQEYCEDL</sequence>
<feature type="non-terminal residue" evidence="1">
    <location>
        <position position="58"/>
    </location>
</feature>
<evidence type="ECO:0000313" key="1">
    <source>
        <dbReference type="EMBL" id="KAK0059985.1"/>
    </source>
</evidence>
<protein>
    <submittedName>
        <fullName evidence="1">Uncharacterized protein</fullName>
    </submittedName>
</protein>
<organism evidence="1 2">
    <name type="scientific">Biomphalaria pfeifferi</name>
    <name type="common">Bloodfluke planorb</name>
    <name type="synonym">Freshwater snail</name>
    <dbReference type="NCBI Taxonomy" id="112525"/>
    <lineage>
        <taxon>Eukaryota</taxon>
        <taxon>Metazoa</taxon>
        <taxon>Spiralia</taxon>
        <taxon>Lophotrochozoa</taxon>
        <taxon>Mollusca</taxon>
        <taxon>Gastropoda</taxon>
        <taxon>Heterobranchia</taxon>
        <taxon>Euthyneura</taxon>
        <taxon>Panpulmonata</taxon>
        <taxon>Hygrophila</taxon>
        <taxon>Lymnaeoidea</taxon>
        <taxon>Planorbidae</taxon>
        <taxon>Biomphalaria</taxon>
    </lineage>
</organism>
<evidence type="ECO:0000313" key="2">
    <source>
        <dbReference type="Proteomes" id="UP001233172"/>
    </source>
</evidence>
<comment type="caution">
    <text evidence="1">The sequence shown here is derived from an EMBL/GenBank/DDBJ whole genome shotgun (WGS) entry which is preliminary data.</text>
</comment>
<gene>
    <name evidence="1" type="ORF">Bpfe_010513</name>
</gene>